<evidence type="ECO:0000256" key="10">
    <source>
        <dbReference type="ARBA" id="ARBA00023201"/>
    </source>
</evidence>
<name>A0AAV6TZD7_9ARAC</name>
<keyword evidence="3 12" id="KW-0813">Transport</keyword>
<evidence type="ECO:0000313" key="14">
    <source>
        <dbReference type="Proteomes" id="UP000827092"/>
    </source>
</evidence>
<dbReference type="GO" id="GO:0015280">
    <property type="term" value="F:ligand-gated sodium channel activity"/>
    <property type="evidence" value="ECO:0007669"/>
    <property type="project" value="TreeGrafter"/>
</dbReference>
<keyword evidence="5 12" id="KW-0812">Transmembrane</keyword>
<keyword evidence="9" id="KW-0472">Membrane</keyword>
<sequence length="216" mass="25283">MQSVKFVELYLEYPYAVELEVVQPSEFDLPAFTICNVNEIRSTPYCERYPEKCGSPDSDPQFCKDFREYCHLVNNSKQVPKNRDTADFRHLSRYEQQLLGHQYENLVDECIIRTDDEEHNCTSTPILIPALGFSYEVPFNCYMMYSLHQMPDQSPEKVPVSTKIYLKLNLEVSEYHPSHLSRGIQLSIHSPYHVPSPIHEGMFLNMGTVYRIYVRL</sequence>
<evidence type="ECO:0000256" key="1">
    <source>
        <dbReference type="ARBA" id="ARBA00004141"/>
    </source>
</evidence>
<evidence type="ECO:0000256" key="11">
    <source>
        <dbReference type="ARBA" id="ARBA00023303"/>
    </source>
</evidence>
<dbReference type="GO" id="GO:0005886">
    <property type="term" value="C:plasma membrane"/>
    <property type="evidence" value="ECO:0007669"/>
    <property type="project" value="TreeGrafter"/>
</dbReference>
<gene>
    <name evidence="13" type="ORF">JTE90_026579</name>
</gene>
<dbReference type="InterPro" id="IPR001873">
    <property type="entry name" value="ENaC"/>
</dbReference>
<protein>
    <submittedName>
        <fullName evidence="13">Uncharacterized protein</fullName>
    </submittedName>
</protein>
<keyword evidence="8 12" id="KW-0406">Ion transport</keyword>
<keyword evidence="4 12" id="KW-0894">Sodium channel</keyword>
<dbReference type="EMBL" id="JAFNEN010000846">
    <property type="protein sequence ID" value="KAG8176867.1"/>
    <property type="molecule type" value="Genomic_DNA"/>
</dbReference>
<evidence type="ECO:0000256" key="7">
    <source>
        <dbReference type="ARBA" id="ARBA00023053"/>
    </source>
</evidence>
<dbReference type="Proteomes" id="UP000827092">
    <property type="component" value="Unassembled WGS sequence"/>
</dbReference>
<comment type="similarity">
    <text evidence="2 12">Belongs to the amiloride-sensitive sodium channel (TC 1.A.6) family.</text>
</comment>
<feature type="non-terminal residue" evidence="13">
    <location>
        <position position="216"/>
    </location>
</feature>
<keyword evidence="11 12" id="KW-0407">Ion channel</keyword>
<keyword evidence="6" id="KW-1133">Transmembrane helix</keyword>
<organism evidence="13 14">
    <name type="scientific">Oedothorax gibbosus</name>
    <dbReference type="NCBI Taxonomy" id="931172"/>
    <lineage>
        <taxon>Eukaryota</taxon>
        <taxon>Metazoa</taxon>
        <taxon>Ecdysozoa</taxon>
        <taxon>Arthropoda</taxon>
        <taxon>Chelicerata</taxon>
        <taxon>Arachnida</taxon>
        <taxon>Araneae</taxon>
        <taxon>Araneomorphae</taxon>
        <taxon>Entelegynae</taxon>
        <taxon>Araneoidea</taxon>
        <taxon>Linyphiidae</taxon>
        <taxon>Erigoninae</taxon>
        <taxon>Oedothorax</taxon>
    </lineage>
</organism>
<evidence type="ECO:0000256" key="8">
    <source>
        <dbReference type="ARBA" id="ARBA00023065"/>
    </source>
</evidence>
<evidence type="ECO:0000256" key="5">
    <source>
        <dbReference type="ARBA" id="ARBA00022692"/>
    </source>
</evidence>
<evidence type="ECO:0000256" key="12">
    <source>
        <dbReference type="RuleBase" id="RU000679"/>
    </source>
</evidence>
<evidence type="ECO:0000256" key="3">
    <source>
        <dbReference type="ARBA" id="ARBA00022448"/>
    </source>
</evidence>
<dbReference type="PANTHER" id="PTHR11690">
    <property type="entry name" value="AMILORIDE-SENSITIVE SODIUM CHANNEL-RELATED"/>
    <property type="match status" value="1"/>
</dbReference>
<comment type="subcellular location">
    <subcellularLocation>
        <location evidence="1">Membrane</location>
        <topology evidence="1">Multi-pass membrane protein</topology>
    </subcellularLocation>
</comment>
<evidence type="ECO:0000256" key="6">
    <source>
        <dbReference type="ARBA" id="ARBA00022989"/>
    </source>
</evidence>
<proteinExistence type="inferred from homology"/>
<evidence type="ECO:0000256" key="9">
    <source>
        <dbReference type="ARBA" id="ARBA00023136"/>
    </source>
</evidence>
<evidence type="ECO:0000256" key="4">
    <source>
        <dbReference type="ARBA" id="ARBA00022461"/>
    </source>
</evidence>
<comment type="caution">
    <text evidence="13">The sequence shown here is derived from an EMBL/GenBank/DDBJ whole genome shotgun (WGS) entry which is preliminary data.</text>
</comment>
<reference evidence="13 14" key="1">
    <citation type="journal article" date="2022" name="Nat. Ecol. Evol.">
        <title>A masculinizing supergene underlies an exaggerated male reproductive morph in a spider.</title>
        <authorList>
            <person name="Hendrickx F."/>
            <person name="De Corte Z."/>
            <person name="Sonet G."/>
            <person name="Van Belleghem S.M."/>
            <person name="Kostlbacher S."/>
            <person name="Vangestel C."/>
        </authorList>
    </citation>
    <scope>NUCLEOTIDE SEQUENCE [LARGE SCALE GENOMIC DNA]</scope>
    <source>
        <strain evidence="13">W744_W776</strain>
    </source>
</reference>
<accession>A0AAV6TZD7</accession>
<keyword evidence="14" id="KW-1185">Reference proteome</keyword>
<dbReference type="PANTHER" id="PTHR11690:SF248">
    <property type="entry name" value="PICKPOCKET 17, ISOFORM A"/>
    <property type="match status" value="1"/>
</dbReference>
<evidence type="ECO:0000313" key="13">
    <source>
        <dbReference type="EMBL" id="KAG8176867.1"/>
    </source>
</evidence>
<dbReference type="Pfam" id="PF00858">
    <property type="entry name" value="ASC"/>
    <property type="match status" value="1"/>
</dbReference>
<evidence type="ECO:0000256" key="2">
    <source>
        <dbReference type="ARBA" id="ARBA00007193"/>
    </source>
</evidence>
<keyword evidence="7" id="KW-0915">Sodium</keyword>
<dbReference type="AlphaFoldDB" id="A0AAV6TZD7"/>
<keyword evidence="10 12" id="KW-0739">Sodium transport</keyword>